<keyword evidence="10" id="KW-0234">DNA repair</keyword>
<gene>
    <name evidence="16" type="ORF">R3P38DRAFT_2600474</name>
</gene>
<keyword evidence="7" id="KW-0235">DNA replication</keyword>
<dbReference type="PANTHER" id="PTHR11276:SF28">
    <property type="entry name" value="DNA POLYMERASE LAMBDA"/>
    <property type="match status" value="1"/>
</dbReference>
<comment type="caution">
    <text evidence="16">The sequence shown here is derived from an EMBL/GenBank/DDBJ whole genome shotgun (WGS) entry which is preliminary data.</text>
</comment>
<dbReference type="PANTHER" id="PTHR11276">
    <property type="entry name" value="DNA POLYMERASE TYPE-X FAMILY MEMBER"/>
    <property type="match status" value="1"/>
</dbReference>
<dbReference type="SUPFAM" id="SSF81585">
    <property type="entry name" value="PsbU/PolX domain-like"/>
    <property type="match status" value="1"/>
</dbReference>
<dbReference type="GO" id="GO:0005634">
    <property type="term" value="C:nucleus"/>
    <property type="evidence" value="ECO:0007669"/>
    <property type="project" value="TreeGrafter"/>
</dbReference>
<name>A0AAW0DRM0_9AGAR</name>
<dbReference type="Gene3D" id="3.30.210.10">
    <property type="entry name" value="DNA polymerase, thumb domain"/>
    <property type="match status" value="1"/>
</dbReference>
<evidence type="ECO:0000256" key="9">
    <source>
        <dbReference type="ARBA" id="ARBA00022932"/>
    </source>
</evidence>
<evidence type="ECO:0000256" key="6">
    <source>
        <dbReference type="ARBA" id="ARBA00022695"/>
    </source>
</evidence>
<keyword evidence="4" id="KW-0237">DNA synthesis</keyword>
<comment type="cofactor">
    <cofactor evidence="1">
        <name>Mn(2+)</name>
        <dbReference type="ChEBI" id="CHEBI:29035"/>
    </cofactor>
</comment>
<evidence type="ECO:0000256" key="3">
    <source>
        <dbReference type="ARBA" id="ARBA00016513"/>
    </source>
</evidence>
<dbReference type="Gene3D" id="1.10.150.110">
    <property type="entry name" value="DNA polymerase beta, N-terminal domain-like"/>
    <property type="match status" value="1"/>
</dbReference>
<keyword evidence="9" id="KW-0239">DNA-directed DNA polymerase</keyword>
<keyword evidence="17" id="KW-1185">Reference proteome</keyword>
<dbReference type="Gene3D" id="1.10.150.20">
    <property type="entry name" value="5' to 3' exonuclease, C-terminal subdomain"/>
    <property type="match status" value="1"/>
</dbReference>
<dbReference type="Pfam" id="PF14791">
    <property type="entry name" value="DNA_pol_B_thumb"/>
    <property type="match status" value="1"/>
</dbReference>
<comment type="catalytic activity">
    <reaction evidence="12">
        <text>DNA(n) + a 2'-deoxyribonucleoside 5'-triphosphate = DNA(n+1) + diphosphate</text>
        <dbReference type="Rhea" id="RHEA:22508"/>
        <dbReference type="Rhea" id="RHEA-COMP:17339"/>
        <dbReference type="Rhea" id="RHEA-COMP:17340"/>
        <dbReference type="ChEBI" id="CHEBI:33019"/>
        <dbReference type="ChEBI" id="CHEBI:61560"/>
        <dbReference type="ChEBI" id="CHEBI:173112"/>
        <dbReference type="EC" id="2.7.7.7"/>
    </reaction>
</comment>
<accession>A0AAW0DRM0</accession>
<dbReference type="InterPro" id="IPR043519">
    <property type="entry name" value="NT_sf"/>
</dbReference>
<evidence type="ECO:0000256" key="12">
    <source>
        <dbReference type="ARBA" id="ARBA00049244"/>
    </source>
</evidence>
<dbReference type="InterPro" id="IPR001357">
    <property type="entry name" value="BRCT_dom"/>
</dbReference>
<dbReference type="Gene3D" id="3.30.460.10">
    <property type="entry name" value="Beta Polymerase, domain 2"/>
    <property type="match status" value="1"/>
</dbReference>
<proteinExistence type="predicted"/>
<evidence type="ECO:0000256" key="1">
    <source>
        <dbReference type="ARBA" id="ARBA00001936"/>
    </source>
</evidence>
<dbReference type="GO" id="GO:0003677">
    <property type="term" value="F:DNA binding"/>
    <property type="evidence" value="ECO:0007669"/>
    <property type="project" value="InterPro"/>
</dbReference>
<dbReference type="InterPro" id="IPR036420">
    <property type="entry name" value="BRCT_dom_sf"/>
</dbReference>
<evidence type="ECO:0000256" key="5">
    <source>
        <dbReference type="ARBA" id="ARBA00022679"/>
    </source>
</evidence>
<dbReference type="InterPro" id="IPR010996">
    <property type="entry name" value="HHH_MUS81"/>
</dbReference>
<dbReference type="GO" id="GO:0016829">
    <property type="term" value="F:lyase activity"/>
    <property type="evidence" value="ECO:0007669"/>
    <property type="project" value="UniProtKB-KW"/>
</dbReference>
<feature type="compositionally biased region" description="Basic and acidic residues" evidence="14">
    <location>
        <begin position="148"/>
        <end position="158"/>
    </location>
</feature>
<evidence type="ECO:0000256" key="2">
    <source>
        <dbReference type="ARBA" id="ARBA00012417"/>
    </source>
</evidence>
<evidence type="ECO:0000256" key="4">
    <source>
        <dbReference type="ARBA" id="ARBA00022634"/>
    </source>
</evidence>
<dbReference type="PRINTS" id="PR00869">
    <property type="entry name" value="DNAPOLX"/>
</dbReference>
<dbReference type="InterPro" id="IPR018944">
    <property type="entry name" value="DNA_pol_lambd_fingers_domain"/>
</dbReference>
<dbReference type="InterPro" id="IPR002054">
    <property type="entry name" value="DNA-dir_DNA_pol_X"/>
</dbReference>
<dbReference type="Pfam" id="PF14716">
    <property type="entry name" value="HHH_8"/>
    <property type="match status" value="1"/>
</dbReference>
<feature type="compositionally biased region" description="Low complexity" evidence="14">
    <location>
        <begin position="66"/>
        <end position="75"/>
    </location>
</feature>
<dbReference type="InterPro" id="IPR037160">
    <property type="entry name" value="DNA_Pol_thumb_sf"/>
</dbReference>
<evidence type="ECO:0000256" key="8">
    <source>
        <dbReference type="ARBA" id="ARBA00022763"/>
    </source>
</evidence>
<dbReference type="PRINTS" id="PR00870">
    <property type="entry name" value="DNAPOLXBETA"/>
</dbReference>
<dbReference type="InterPro" id="IPR029398">
    <property type="entry name" value="PolB_thumb"/>
</dbReference>
<dbReference type="GO" id="GO:0006303">
    <property type="term" value="P:double-strand break repair via nonhomologous end joining"/>
    <property type="evidence" value="ECO:0007669"/>
    <property type="project" value="TreeGrafter"/>
</dbReference>
<dbReference type="Pfam" id="PF10391">
    <property type="entry name" value="DNA_pol_lambd_f"/>
    <property type="match status" value="1"/>
</dbReference>
<dbReference type="Pfam" id="PF14792">
    <property type="entry name" value="DNA_pol_B_palm"/>
    <property type="match status" value="1"/>
</dbReference>
<feature type="domain" description="BRCT" evidence="15">
    <location>
        <begin position="438"/>
        <end position="526"/>
    </location>
</feature>
<evidence type="ECO:0000259" key="15">
    <source>
        <dbReference type="PROSITE" id="PS50172"/>
    </source>
</evidence>
<evidence type="ECO:0000256" key="7">
    <source>
        <dbReference type="ARBA" id="ARBA00022705"/>
    </source>
</evidence>
<dbReference type="SUPFAM" id="SSF52113">
    <property type="entry name" value="BRCT domain"/>
    <property type="match status" value="1"/>
</dbReference>
<protein>
    <recommendedName>
        <fullName evidence="3">DNA polymerase lambda</fullName>
        <ecNumber evidence="2">2.7.7.7</ecNumber>
    </recommendedName>
</protein>
<feature type="region of interest" description="Disordered" evidence="14">
    <location>
        <begin position="643"/>
        <end position="689"/>
    </location>
</feature>
<feature type="region of interest" description="Disordered" evidence="14">
    <location>
        <begin position="54"/>
        <end position="269"/>
    </location>
</feature>
<dbReference type="GO" id="GO:0003887">
    <property type="term" value="F:DNA-directed DNA polymerase activity"/>
    <property type="evidence" value="ECO:0007669"/>
    <property type="project" value="UniProtKB-KW"/>
</dbReference>
<evidence type="ECO:0000313" key="16">
    <source>
        <dbReference type="EMBL" id="KAK7055517.1"/>
    </source>
</evidence>
<dbReference type="Gene3D" id="3.40.50.10190">
    <property type="entry name" value="BRCT domain"/>
    <property type="match status" value="1"/>
</dbReference>
<feature type="region of interest" description="Disordered" evidence="14">
    <location>
        <begin position="556"/>
        <end position="626"/>
    </location>
</feature>
<sequence>MAGKMLDIDIDAFFKAQDQRMREPEDDMDEFLHRRKQGHRYDNFYHVPLKFLEENTPSSSIPPPEASEAPTEMPPLSRETPKASFSGLFAPSDNSEKQRVPSDDDDEPMRSASPVPTRTSPRRHASSSLRTPLPYSIPDTSHGKLKRKESPTKPDKPPRKQVVIDPSLVLSSPIENSSELSTAKEPITKKPVPVAIRPPPPPRIAQAVQNNRKRKASPTKPEQPSQKKVVVDASLDPIEISPAPVSRKPQSKKSKATNRPFVKIPPPPVPDVIDLSVQSPIEEPDFSVVVSRFEPAVTSTQRAPPAAEISMDFADVQARMERQRQRKKTKEGSKTSTKGGKHGQKNPTLGDDSSIISSSPRPSSPEPKRKAAAPTKPTTTKSTTKPIAKPKPVAIPKPPPKKQFAQNKNKKPSKLAPKDWCQMLLDLKVTNPEEFKVRKNLYLEGMSLFYYGAEMTWAGEATQKRTQFIIEYGGKLCPEFDPSVVTHIIVSESAQLTSKFLATLGVTRLKQIPDHIPIVRWQWIADGAKRELWENAAFPERMPPNRFLANKKIKTGAGGSNAVAGPSRISAFGDKKRRERSIHDSEDEDEDEPDTKPAQAGPLLSPPSSPQPQASSPHIKTEPSDDPLAEFYAMARADRDRAFGRHGEVEDPDETDLEEADSDSDNEGPAGPPAKRGWLVDSKDNQRTDGPNEFIAKKLKELSDLHAAKLGQDDHWRVYSYRKAIPNIRRYPKRIKSYEEAMKITGVGEKTALKIMEIINTGDLRRIGYENTADLQIRQIFQGVYGVGQKTAYKWYAAGCRSLKDVKAGVGGVTLTPAQAIGIEFYDDINDRMPREEAQALFDIIKPIALEIDPKLEVHIMGSFRRGKKDCGDIDIMITRCPSDGRTHAGILHHLLKALHERKIITEDLALPEDPFDSEAIYRGLCHLPTPGSRRRRIDFLTIPWKSRGAALLYYTGDDIFNRAMRYKANHMGYSLNQKGLFAGVVRDPRNRMIKLNTGNIVASETEEEIFHLLGVPFQKPHERVRA</sequence>
<dbReference type="SUPFAM" id="SSF47802">
    <property type="entry name" value="DNA polymerase beta, N-terminal domain-like"/>
    <property type="match status" value="1"/>
</dbReference>
<dbReference type="SMART" id="SM00483">
    <property type="entry name" value="POLXc"/>
    <property type="match status" value="1"/>
</dbReference>
<dbReference type="EC" id="2.7.7.7" evidence="2"/>
<evidence type="ECO:0000256" key="10">
    <source>
        <dbReference type="ARBA" id="ARBA00023204"/>
    </source>
</evidence>
<dbReference type="SUPFAM" id="SSF81301">
    <property type="entry name" value="Nucleotidyltransferase"/>
    <property type="match status" value="1"/>
</dbReference>
<feature type="active site" description="Nucleophile; Schiff-base intermediate with DNA; for 5'-dRP lyase activity" evidence="13">
    <location>
        <position position="754"/>
    </location>
</feature>
<dbReference type="EMBL" id="JAWWNJ010000005">
    <property type="protein sequence ID" value="KAK7055517.1"/>
    <property type="molecule type" value="Genomic_DNA"/>
</dbReference>
<keyword evidence="11" id="KW-0456">Lyase</keyword>
<evidence type="ECO:0000256" key="11">
    <source>
        <dbReference type="ARBA" id="ARBA00023239"/>
    </source>
</evidence>
<dbReference type="InterPro" id="IPR002008">
    <property type="entry name" value="DNA_pol_X_beta-like"/>
</dbReference>
<dbReference type="PROSITE" id="PS50172">
    <property type="entry name" value="BRCT"/>
    <property type="match status" value="1"/>
</dbReference>
<evidence type="ECO:0000256" key="13">
    <source>
        <dbReference type="PIRSR" id="PIRSR622312-50"/>
    </source>
</evidence>
<keyword evidence="5" id="KW-0808">Transferase</keyword>
<feature type="region of interest" description="Disordered" evidence="14">
    <location>
        <begin position="296"/>
        <end position="415"/>
    </location>
</feature>
<dbReference type="InterPro" id="IPR027421">
    <property type="entry name" value="DNA_pol_lamdba_lyase_dom_sf"/>
</dbReference>
<dbReference type="InterPro" id="IPR022312">
    <property type="entry name" value="DNA_pol_X"/>
</dbReference>
<feature type="compositionally biased region" description="Low complexity" evidence="14">
    <location>
        <begin position="372"/>
        <end position="392"/>
    </location>
</feature>
<dbReference type="InterPro" id="IPR028207">
    <property type="entry name" value="DNA_pol_B_palm_palm"/>
</dbReference>
<keyword evidence="8" id="KW-0227">DNA damage</keyword>
<evidence type="ECO:0000256" key="14">
    <source>
        <dbReference type="SAM" id="MobiDB-lite"/>
    </source>
</evidence>
<reference evidence="16 17" key="1">
    <citation type="journal article" date="2024" name="J Genomics">
        <title>Draft genome sequencing and assembly of Favolaschia claudopus CIRM-BRFM 2984 isolated from oak limbs.</title>
        <authorList>
            <person name="Navarro D."/>
            <person name="Drula E."/>
            <person name="Chaduli D."/>
            <person name="Cazenave R."/>
            <person name="Ahrendt S."/>
            <person name="Wang J."/>
            <person name="Lipzen A."/>
            <person name="Daum C."/>
            <person name="Barry K."/>
            <person name="Grigoriev I.V."/>
            <person name="Favel A."/>
            <person name="Rosso M.N."/>
            <person name="Martin F."/>
        </authorList>
    </citation>
    <scope>NUCLEOTIDE SEQUENCE [LARGE SCALE GENOMIC DNA]</scope>
    <source>
        <strain evidence="16 17">CIRM-BRFM 2984</strain>
    </source>
</reference>
<keyword evidence="6" id="KW-0548">Nucleotidyltransferase</keyword>
<feature type="compositionally biased region" description="Acidic residues" evidence="14">
    <location>
        <begin position="650"/>
        <end position="666"/>
    </location>
</feature>
<evidence type="ECO:0000313" key="17">
    <source>
        <dbReference type="Proteomes" id="UP001362999"/>
    </source>
</evidence>
<organism evidence="16 17">
    <name type="scientific">Favolaschia claudopus</name>
    <dbReference type="NCBI Taxonomy" id="2862362"/>
    <lineage>
        <taxon>Eukaryota</taxon>
        <taxon>Fungi</taxon>
        <taxon>Dikarya</taxon>
        <taxon>Basidiomycota</taxon>
        <taxon>Agaricomycotina</taxon>
        <taxon>Agaricomycetes</taxon>
        <taxon>Agaricomycetidae</taxon>
        <taxon>Agaricales</taxon>
        <taxon>Marasmiineae</taxon>
        <taxon>Mycenaceae</taxon>
        <taxon>Favolaschia</taxon>
    </lineage>
</organism>
<dbReference type="Proteomes" id="UP001362999">
    <property type="component" value="Unassembled WGS sequence"/>
</dbReference>
<feature type="compositionally biased region" description="Polar residues" evidence="14">
    <location>
        <begin position="169"/>
        <end position="181"/>
    </location>
</feature>
<dbReference type="CDD" id="cd00141">
    <property type="entry name" value="NT_POLXc"/>
    <property type="match status" value="1"/>
</dbReference>
<dbReference type="AlphaFoldDB" id="A0AAW0DRM0"/>
<feature type="compositionally biased region" description="Basic and acidic residues" evidence="14">
    <location>
        <begin position="573"/>
        <end position="584"/>
    </location>
</feature>